<dbReference type="STRING" id="4536.A0A0E0IZ82"/>
<evidence type="ECO:0000313" key="3">
    <source>
        <dbReference type="EnsemblPlants" id="ONIVA11G05830.1"/>
    </source>
</evidence>
<keyword evidence="4" id="KW-1185">Reference proteome</keyword>
<dbReference type="Gramene" id="ONIVA11G05830.1">
    <property type="protein sequence ID" value="ONIVA11G05830.1"/>
    <property type="gene ID" value="ONIVA11G05830"/>
</dbReference>
<dbReference type="Proteomes" id="UP000006591">
    <property type="component" value="Chromosome 11"/>
</dbReference>
<keyword evidence="2" id="KW-0067">ATP-binding</keyword>
<dbReference type="Pfam" id="PF00012">
    <property type="entry name" value="HSP70"/>
    <property type="match status" value="1"/>
</dbReference>
<dbReference type="GO" id="GO:0005524">
    <property type="term" value="F:ATP binding"/>
    <property type="evidence" value="ECO:0007669"/>
    <property type="project" value="UniProtKB-KW"/>
</dbReference>
<organism evidence="3">
    <name type="scientific">Oryza nivara</name>
    <name type="common">Indian wild rice</name>
    <name type="synonym">Oryza sativa f. spontanea</name>
    <dbReference type="NCBI Taxonomy" id="4536"/>
    <lineage>
        <taxon>Eukaryota</taxon>
        <taxon>Viridiplantae</taxon>
        <taxon>Streptophyta</taxon>
        <taxon>Embryophyta</taxon>
        <taxon>Tracheophyta</taxon>
        <taxon>Spermatophyta</taxon>
        <taxon>Magnoliopsida</taxon>
        <taxon>Liliopsida</taxon>
        <taxon>Poales</taxon>
        <taxon>Poaceae</taxon>
        <taxon>BOP clade</taxon>
        <taxon>Oryzoideae</taxon>
        <taxon>Oryzeae</taxon>
        <taxon>Oryzinae</taxon>
        <taxon>Oryza</taxon>
    </lineage>
</organism>
<dbReference type="GO" id="GO:0140662">
    <property type="term" value="F:ATP-dependent protein folding chaperone"/>
    <property type="evidence" value="ECO:0007669"/>
    <property type="project" value="InterPro"/>
</dbReference>
<evidence type="ECO:0000313" key="4">
    <source>
        <dbReference type="Proteomes" id="UP000006591"/>
    </source>
</evidence>
<dbReference type="HOGENOM" id="CLU_2708909_0_0_1"/>
<dbReference type="PANTHER" id="PTHR19375">
    <property type="entry name" value="HEAT SHOCK PROTEIN 70KDA"/>
    <property type="match status" value="1"/>
</dbReference>
<protein>
    <submittedName>
        <fullName evidence="3">Uncharacterized protein</fullName>
    </submittedName>
</protein>
<dbReference type="AlphaFoldDB" id="A0A0E0IZ82"/>
<evidence type="ECO:0000256" key="2">
    <source>
        <dbReference type="ARBA" id="ARBA00022840"/>
    </source>
</evidence>
<dbReference type="Gene3D" id="2.60.34.10">
    <property type="entry name" value="Substrate Binding Domain Of DNAk, Chain A, domain 1"/>
    <property type="match status" value="1"/>
</dbReference>
<evidence type="ECO:0000256" key="1">
    <source>
        <dbReference type="ARBA" id="ARBA00022741"/>
    </source>
</evidence>
<dbReference type="InterPro" id="IPR013126">
    <property type="entry name" value="Hsp_70_fam"/>
</dbReference>
<accession>A0A0E0IZ82</accession>
<sequence length="73" mass="8316">MGVPHFDVTFDIDGNGVLNVTAEDKDTGRKNNIIISNRSGRLNKEEIERMALEAERYKMKRIKQLQIEAVQGN</sequence>
<dbReference type="eggNOG" id="KOG0101">
    <property type="taxonomic scope" value="Eukaryota"/>
</dbReference>
<dbReference type="InterPro" id="IPR029047">
    <property type="entry name" value="HSP70_peptide-bd_sf"/>
</dbReference>
<dbReference type="EnsemblPlants" id="ONIVA11G05830.1">
    <property type="protein sequence ID" value="ONIVA11G05830.1"/>
    <property type="gene ID" value="ONIVA11G05830"/>
</dbReference>
<dbReference type="SUPFAM" id="SSF100920">
    <property type="entry name" value="Heat shock protein 70kD (HSP70), peptide-binding domain"/>
    <property type="match status" value="1"/>
</dbReference>
<reference evidence="3" key="2">
    <citation type="submission" date="2018-04" db="EMBL/GenBank/DDBJ databases">
        <title>OnivRS2 (Oryza nivara Reference Sequence Version 2).</title>
        <authorList>
            <person name="Zhang J."/>
            <person name="Kudrna D."/>
            <person name="Lee S."/>
            <person name="Talag J."/>
            <person name="Rajasekar S."/>
            <person name="Welchert J."/>
            <person name="Hsing Y.-I."/>
            <person name="Wing R.A."/>
        </authorList>
    </citation>
    <scope>NUCLEOTIDE SEQUENCE [LARGE SCALE GENOMIC DNA]</scope>
    <source>
        <strain evidence="3">SL10</strain>
    </source>
</reference>
<reference evidence="3" key="1">
    <citation type="submission" date="2015-04" db="UniProtKB">
        <authorList>
            <consortium name="EnsemblPlants"/>
        </authorList>
    </citation>
    <scope>IDENTIFICATION</scope>
    <source>
        <strain evidence="3">SL10</strain>
    </source>
</reference>
<proteinExistence type="predicted"/>
<name>A0A0E0IZ82_ORYNI</name>
<keyword evidence="1" id="KW-0547">Nucleotide-binding</keyword>